<comment type="caution">
    <text evidence="2">The sequence shown here is derived from an EMBL/GenBank/DDBJ whole genome shotgun (WGS) entry which is preliminary data.</text>
</comment>
<evidence type="ECO:0000259" key="1">
    <source>
        <dbReference type="Pfam" id="PF04313"/>
    </source>
</evidence>
<dbReference type="GO" id="GO:0009307">
    <property type="term" value="P:DNA restriction-modification system"/>
    <property type="evidence" value="ECO:0007669"/>
    <property type="project" value="UniProtKB-KW"/>
</dbReference>
<sequence length="330" mass="38160">MPINKHKENVFESEIVQYLTAHSWLQGNDSNYNKALALYPMDLIGFIQDTQPKALKKIADYYTQEQLYKRVAELMDKHGSLFILRHGFKDRGTKFTLSQFKPEHGLNPDLLNRYQKNRLRVVRQLHYSLNNKNSIDLVLFLNGIPVATIELKTDFTQSIHDAIKQYKYDRLPNDKKNHQAEPLLTFKKRALVHFAVSTDEVYMTTHLQGKKTRFLPFNKGNNGCAGNPPNPLGYTTAYLWENILAKDTWLKIIGRYIHLTNTSQSEQLIFPRYHQLEVVNQLIQTVKKEGTGHKYLIQHSAGSGKSINFPPYITTIIKKYLTPSLQTKPS</sequence>
<feature type="domain" description="Restriction endonuclease type I HsdR N-terminal" evidence="1">
    <location>
        <begin position="113"/>
        <end position="210"/>
    </location>
</feature>
<dbReference type="GO" id="GO:0009035">
    <property type="term" value="F:type I site-specific deoxyribonuclease activity"/>
    <property type="evidence" value="ECO:0007669"/>
    <property type="project" value="UniProtKB-EC"/>
</dbReference>
<accession>A0A0A6PCN1</accession>
<dbReference type="PANTHER" id="PTHR42927:SF1">
    <property type="entry name" value="HELICASE SUPERFAMILY 1 AND 2 DOMAIN-CONTAINING PROTEIN"/>
    <property type="match status" value="1"/>
</dbReference>
<name>A0A0A6PCN1_9GAMM</name>
<dbReference type="Pfam" id="PF04313">
    <property type="entry name" value="HSDR_N"/>
    <property type="match status" value="1"/>
</dbReference>
<organism evidence="2 3">
    <name type="scientific">Candidatus Thiomargarita nelsonii</name>
    <dbReference type="NCBI Taxonomy" id="1003181"/>
    <lineage>
        <taxon>Bacteria</taxon>
        <taxon>Pseudomonadati</taxon>
        <taxon>Pseudomonadota</taxon>
        <taxon>Gammaproteobacteria</taxon>
        <taxon>Thiotrichales</taxon>
        <taxon>Thiotrichaceae</taxon>
        <taxon>Thiomargarita</taxon>
    </lineage>
</organism>
<proteinExistence type="predicted"/>
<evidence type="ECO:0000313" key="2">
    <source>
        <dbReference type="EMBL" id="KHD08112.1"/>
    </source>
</evidence>
<dbReference type="EMBL" id="JSZA02000193">
    <property type="protein sequence ID" value="KHD08112.1"/>
    <property type="molecule type" value="Genomic_DNA"/>
</dbReference>
<gene>
    <name evidence="2" type="ORF">PN36_28885</name>
</gene>
<dbReference type="InterPro" id="IPR007409">
    <property type="entry name" value="Restrct_endonuc_type1_HsdR_N"/>
</dbReference>
<protein>
    <recommendedName>
        <fullName evidence="1">Restriction endonuclease type I HsdR N-terminal domain-containing protein</fullName>
    </recommendedName>
</protein>
<evidence type="ECO:0000313" key="3">
    <source>
        <dbReference type="Proteomes" id="UP000030428"/>
    </source>
</evidence>
<reference evidence="2 3" key="1">
    <citation type="journal article" date="2016" name="Front. Microbiol.">
        <title>Single-Cell (Meta-)Genomics of a Dimorphic Candidatus Thiomargarita nelsonii Reveals Genomic Plasticity.</title>
        <authorList>
            <person name="Flood B.E."/>
            <person name="Fliss P."/>
            <person name="Jones D.S."/>
            <person name="Dick G.J."/>
            <person name="Jain S."/>
            <person name="Kaster A.K."/>
            <person name="Winkel M."/>
            <person name="Mussmann M."/>
            <person name="Bailey J."/>
        </authorList>
    </citation>
    <scope>NUCLEOTIDE SEQUENCE [LARGE SCALE GENOMIC DNA]</scope>
    <source>
        <strain evidence="2">Hydrate Ridge</strain>
    </source>
</reference>
<dbReference type="PANTHER" id="PTHR42927">
    <property type="entry name" value="HELICASE SUPERFAMILY 1 AND 2 DOMAIN-CONTAINING PROTEIN"/>
    <property type="match status" value="1"/>
</dbReference>
<dbReference type="GO" id="GO:0005524">
    <property type="term" value="F:ATP binding"/>
    <property type="evidence" value="ECO:0007669"/>
    <property type="project" value="UniProtKB-KW"/>
</dbReference>
<keyword evidence="3" id="KW-1185">Reference proteome</keyword>
<dbReference type="Proteomes" id="UP000030428">
    <property type="component" value="Unassembled WGS sequence"/>
</dbReference>
<dbReference type="AlphaFoldDB" id="A0A0A6PCN1"/>
<dbReference type="Gene3D" id="3.90.1570.50">
    <property type="match status" value="1"/>
</dbReference>
<dbReference type="GO" id="GO:0003677">
    <property type="term" value="F:DNA binding"/>
    <property type="evidence" value="ECO:0007669"/>
    <property type="project" value="UniProtKB-KW"/>
</dbReference>